<name>A0ABY3VKQ6_9MYCO</name>
<proteinExistence type="predicted"/>
<reference evidence="1" key="1">
    <citation type="submission" date="2022-08" db="EMBL/GenBank/DDBJ databases">
        <title>Whole genome sequencing of non-tuberculosis mycobacteria type-strains.</title>
        <authorList>
            <person name="Igarashi Y."/>
            <person name="Osugi A."/>
            <person name="Mitarai S."/>
        </authorList>
    </citation>
    <scope>NUCLEOTIDE SEQUENCE</scope>
    <source>
        <strain evidence="1">DSM 45127</strain>
    </source>
</reference>
<accession>A0ABY3VKQ6</accession>
<gene>
    <name evidence="1" type="ORF">MKK62_20450</name>
</gene>
<evidence type="ECO:0008006" key="3">
    <source>
        <dbReference type="Google" id="ProtNLM"/>
    </source>
</evidence>
<protein>
    <recommendedName>
        <fullName evidence="3">DUF732 domain-containing protein</fullName>
    </recommendedName>
</protein>
<keyword evidence="2" id="KW-1185">Reference proteome</keyword>
<evidence type="ECO:0000313" key="1">
    <source>
        <dbReference type="EMBL" id="UMB68750.1"/>
    </source>
</evidence>
<dbReference type="Proteomes" id="UP001055336">
    <property type="component" value="Chromosome"/>
</dbReference>
<organism evidence="1 2">
    <name type="scientific">Mycobacterium paraterrae</name>
    <dbReference type="NCBI Taxonomy" id="577492"/>
    <lineage>
        <taxon>Bacteria</taxon>
        <taxon>Bacillati</taxon>
        <taxon>Actinomycetota</taxon>
        <taxon>Actinomycetes</taxon>
        <taxon>Mycobacteriales</taxon>
        <taxon>Mycobacteriaceae</taxon>
        <taxon>Mycobacterium</taxon>
    </lineage>
</organism>
<dbReference type="RefSeq" id="WP_240260235.1">
    <property type="nucleotide sequence ID" value="NZ_CP092488.2"/>
</dbReference>
<sequence length="185" mass="19394">MARYSGRTLIATTYGVALLTAVVVSALWAHDSLLTAPPARPSAVAVQPAGVLPPSLPAQARGWLRQGQSAIHDLFVAGDYAVIDASEKNVAGAGVACQSASAAAARLQEHLPSPDSSANLLLQEAIGDYRAGIHRCLSGAHDNDAARLDRSMIDIKRGGAELQDAIEILIADEHIESPDHHRLTV</sequence>
<dbReference type="EMBL" id="CP092488">
    <property type="protein sequence ID" value="UMB68750.1"/>
    <property type="molecule type" value="Genomic_DNA"/>
</dbReference>
<evidence type="ECO:0000313" key="2">
    <source>
        <dbReference type="Proteomes" id="UP001055336"/>
    </source>
</evidence>